<proteinExistence type="predicted"/>
<dbReference type="PANTHER" id="PTHR43143">
    <property type="entry name" value="METALLOPHOSPHOESTERASE, CALCINEURIN SUPERFAMILY"/>
    <property type="match status" value="1"/>
</dbReference>
<name>W0EVC9_9BACT</name>
<evidence type="ECO:0000313" key="3">
    <source>
        <dbReference type="Proteomes" id="UP000003586"/>
    </source>
</evidence>
<dbReference type="Proteomes" id="UP000003586">
    <property type="component" value="Chromosome"/>
</dbReference>
<dbReference type="InterPro" id="IPR051918">
    <property type="entry name" value="STPP_CPPED1"/>
</dbReference>
<protein>
    <submittedName>
        <fullName evidence="2">Metallophosphoesterase</fullName>
    </submittedName>
</protein>
<dbReference type="OrthoDB" id="9809781at2"/>
<evidence type="ECO:0000259" key="1">
    <source>
        <dbReference type="Pfam" id="PF00149"/>
    </source>
</evidence>
<dbReference type="GO" id="GO:0016787">
    <property type="term" value="F:hydrolase activity"/>
    <property type="evidence" value="ECO:0007669"/>
    <property type="project" value="InterPro"/>
</dbReference>
<sequence length="405" mass="44784">MKRQIKKNSIKEQTGTHDSFRFAQPFFTTLPPEKRPLIRGVGRRMTDYIATKLLPIPDPQRNPTMTLADIIGQQGTNEIITAGSIKFHAVGDTWNPNNIQQMAVTNAMTKDYSISAPQHSPAFFLHLGDVNYYNNTDSGYHEQFYVPYKTYPGKIIAIPGNHDGELFKYDGTSTGQKTTLEAFMRNFCQPAPGVPPAAGTIYREMPSQPGVYWHLDAPFVDIIGLYSNIAENPGYIADNAIVGQKQKNWLQQALTTIQQQRTKNARKALVIVTHHPPYSNGGHSGSAQMLAGIDDACTKAGIMPDAVLAGHSHNYQRYTRTISFNKKSLQIPFIVAGTGGRNADPVTKPSKKKTGGVSFDQSLSGYGYLLVTASPQFLSFNFYQVKTNTVLYDSVKVNLTTNKLV</sequence>
<dbReference type="HOGENOM" id="CLU_047693_0_0_10"/>
<dbReference type="Gene3D" id="3.60.21.10">
    <property type="match status" value="1"/>
</dbReference>
<dbReference type="eggNOG" id="COG1409">
    <property type="taxonomic scope" value="Bacteria"/>
</dbReference>
<reference evidence="2 3" key="1">
    <citation type="submission" date="2013-12" db="EMBL/GenBank/DDBJ databases">
        <authorList>
            <consortium name="DOE Joint Genome Institute"/>
            <person name="Eisen J."/>
            <person name="Huntemann M."/>
            <person name="Han J."/>
            <person name="Chen A."/>
            <person name="Kyrpides N."/>
            <person name="Mavromatis K."/>
            <person name="Markowitz V."/>
            <person name="Palaniappan K."/>
            <person name="Ivanova N."/>
            <person name="Schaumberg A."/>
            <person name="Pati A."/>
            <person name="Liolios K."/>
            <person name="Nordberg H.P."/>
            <person name="Cantor M.N."/>
            <person name="Hua S.X."/>
            <person name="Woyke T."/>
        </authorList>
    </citation>
    <scope>NUCLEOTIDE SEQUENCE [LARGE SCALE GENOMIC DNA]</scope>
    <source>
        <strain evidence="3">DSM 19437</strain>
    </source>
</reference>
<accession>W0EVC9</accession>
<dbReference type="Pfam" id="PF00149">
    <property type="entry name" value="Metallophos"/>
    <property type="match status" value="1"/>
</dbReference>
<gene>
    <name evidence="2" type="ORF">NIASO_05220</name>
</gene>
<dbReference type="RefSeq" id="WP_008583022.1">
    <property type="nucleotide sequence ID" value="NZ_CP007035.1"/>
</dbReference>
<organism evidence="2 3">
    <name type="scientific">Niabella soli DSM 19437</name>
    <dbReference type="NCBI Taxonomy" id="929713"/>
    <lineage>
        <taxon>Bacteria</taxon>
        <taxon>Pseudomonadati</taxon>
        <taxon>Bacteroidota</taxon>
        <taxon>Chitinophagia</taxon>
        <taxon>Chitinophagales</taxon>
        <taxon>Chitinophagaceae</taxon>
        <taxon>Niabella</taxon>
    </lineage>
</organism>
<feature type="domain" description="Calcineurin-like phosphoesterase" evidence="1">
    <location>
        <begin position="90"/>
        <end position="315"/>
    </location>
</feature>
<dbReference type="KEGG" id="nso:NIASO_05220"/>
<keyword evidence="3" id="KW-1185">Reference proteome</keyword>
<dbReference type="SUPFAM" id="SSF56300">
    <property type="entry name" value="Metallo-dependent phosphatases"/>
    <property type="match status" value="1"/>
</dbReference>
<evidence type="ECO:0000313" key="2">
    <source>
        <dbReference type="EMBL" id="AHF14750.1"/>
    </source>
</evidence>
<dbReference type="AlphaFoldDB" id="W0EVC9"/>
<dbReference type="PANTHER" id="PTHR43143:SF1">
    <property type="entry name" value="SERINE_THREONINE-PROTEIN PHOSPHATASE CPPED1"/>
    <property type="match status" value="1"/>
</dbReference>
<dbReference type="EMBL" id="CP007035">
    <property type="protein sequence ID" value="AHF14750.1"/>
    <property type="molecule type" value="Genomic_DNA"/>
</dbReference>
<dbReference type="InterPro" id="IPR029052">
    <property type="entry name" value="Metallo-depent_PP-like"/>
</dbReference>
<dbReference type="InterPro" id="IPR004843">
    <property type="entry name" value="Calcineurin-like_PHP"/>
</dbReference>
<dbReference type="STRING" id="929713.NIASO_05220"/>